<gene>
    <name evidence="4" type="ORF">MBSD_1792</name>
</gene>
<dbReference type="Gene3D" id="2.120.10.30">
    <property type="entry name" value="TolB, C-terminal domain"/>
    <property type="match status" value="1"/>
</dbReference>
<dbReference type="SUPFAM" id="SSF82171">
    <property type="entry name" value="DPP6 N-terminal domain-like"/>
    <property type="match status" value="1"/>
</dbReference>
<sequence>MTMRLFRLLAALALGCAGWMAHAAPVAFADLARHEQYKDVKISPDGEYLAATAVVDGQTVLALIHVADMKAMVVRPRQEDDVIDFWWVSPKRVLYTVGMRWGGYDAPLATGELFAVNADGTGADMLYGFRKTGMSTGSHIQKAVAERGYAEFVAAIPDDPDHALIAVSDWDAAGLEGALPTAYRLDVRDGTKTRIVTAPMRRAEFVADHHGRIRFAYGPDAYGNLKVYLRPLDGGDWQRLTEAGGEGRAYPLAFARDDSVAYFACPAGGGFGVCRWDPAKRALEPVWSNPRVEPDGLLHGLADDSVVGVSFTDGRPGLSVFDRNAADVQALIALMQQFPGESVRFVSGTRDGSRAVVRVEADADPGAFYLLDRKTKKLTELFARAAWIKPEQMAGKQPIEVVARDGLKLQGYLSLPPGKEEAKHLPMVVLVHGGPYGERDGWDYDPDVQALATRGYAVLQVNFRGSGGYGYDFERAGWREWGGKMQDDVTDATRWAIAQGIADPDRICIMGASYGGYAALEGAVKEPDLYRCTIGYVGVYDLRLMYTRGDVPQSFAGENYLMRVLGEDMDELARRSPLYNLDRLKAKVMLIVGGRDRRVPPVQGESLHAKLLERGIAHEWLYQPNEAHGFYDEANVAEMYARVVQFLDSNIGTPAATATR</sequence>
<dbReference type="InterPro" id="IPR011042">
    <property type="entry name" value="6-blade_b-propeller_TolB-like"/>
</dbReference>
<organism evidence="4">
    <name type="scientific">Mizugakiibacter sediminis</name>
    <dbReference type="NCBI Taxonomy" id="1475481"/>
    <lineage>
        <taxon>Bacteria</taxon>
        <taxon>Pseudomonadati</taxon>
        <taxon>Pseudomonadota</taxon>
        <taxon>Gammaproteobacteria</taxon>
        <taxon>Lysobacterales</taxon>
        <taxon>Rhodanobacteraceae</taxon>
        <taxon>Mizugakiibacter</taxon>
    </lineage>
</organism>
<evidence type="ECO:0000256" key="1">
    <source>
        <dbReference type="ARBA" id="ARBA00022801"/>
    </source>
</evidence>
<dbReference type="EMBL" id="DF952380">
    <property type="protein sequence ID" value="GAN45246.1"/>
    <property type="molecule type" value="Genomic_DNA"/>
</dbReference>
<keyword evidence="2" id="KW-0732">Signal</keyword>
<dbReference type="RefSeq" id="WP_237071719.1">
    <property type="nucleotide sequence ID" value="NZ_DF970144.1"/>
</dbReference>
<evidence type="ECO:0000313" key="4">
    <source>
        <dbReference type="EMBL" id="GAN45246.1"/>
    </source>
</evidence>
<feature type="domain" description="Peptidase S9 prolyl oligopeptidase catalytic" evidence="3">
    <location>
        <begin position="442"/>
        <end position="652"/>
    </location>
</feature>
<dbReference type="PANTHER" id="PTHR42776:SF27">
    <property type="entry name" value="DIPEPTIDYL PEPTIDASE FAMILY MEMBER 6"/>
    <property type="match status" value="1"/>
</dbReference>
<dbReference type="SUPFAM" id="SSF53474">
    <property type="entry name" value="alpha/beta-Hydrolases"/>
    <property type="match status" value="1"/>
</dbReference>
<protein>
    <submittedName>
        <fullName evidence="4">Prolyl oligopeptidase</fullName>
    </submittedName>
</protein>
<proteinExistence type="predicted"/>
<dbReference type="GO" id="GO:0004252">
    <property type="term" value="F:serine-type endopeptidase activity"/>
    <property type="evidence" value="ECO:0007669"/>
    <property type="project" value="TreeGrafter"/>
</dbReference>
<feature type="signal peptide" evidence="2">
    <location>
        <begin position="1"/>
        <end position="23"/>
    </location>
</feature>
<feature type="chain" id="PRO_5006712638" evidence="2">
    <location>
        <begin position="24"/>
        <end position="660"/>
    </location>
</feature>
<accession>A0A0U1PAE9</accession>
<dbReference type="InterPro" id="IPR029058">
    <property type="entry name" value="AB_hydrolase_fold"/>
</dbReference>
<dbReference type="Gene3D" id="3.40.50.1820">
    <property type="entry name" value="alpha/beta hydrolase"/>
    <property type="match status" value="1"/>
</dbReference>
<dbReference type="HOGENOM" id="CLU_008615_3_1_6"/>
<evidence type="ECO:0000259" key="3">
    <source>
        <dbReference type="Pfam" id="PF00326"/>
    </source>
</evidence>
<dbReference type="AlphaFoldDB" id="A0A0U1PAE9"/>
<dbReference type="PANTHER" id="PTHR42776">
    <property type="entry name" value="SERINE PEPTIDASE S9 FAMILY MEMBER"/>
    <property type="match status" value="1"/>
</dbReference>
<dbReference type="Pfam" id="PF00326">
    <property type="entry name" value="Peptidase_S9"/>
    <property type="match status" value="1"/>
</dbReference>
<dbReference type="InterPro" id="IPR001375">
    <property type="entry name" value="Peptidase_S9_cat"/>
</dbReference>
<reference evidence="4" key="1">
    <citation type="submission" date="2015-03" db="EMBL/GenBank/DDBJ databases">
        <title>Draft genome sequence of Mizugakiibacter sediminis skMP5.</title>
        <authorList>
            <person name="Watanabe T."/>
            <person name="Kojima H."/>
            <person name="Fukui M."/>
        </authorList>
    </citation>
    <scope>NUCLEOTIDE SEQUENCE</scope>
    <source>
        <strain evidence="4">SkMP5</strain>
    </source>
</reference>
<keyword evidence="1" id="KW-0378">Hydrolase</keyword>
<dbReference type="GO" id="GO:0006508">
    <property type="term" value="P:proteolysis"/>
    <property type="evidence" value="ECO:0007669"/>
    <property type="project" value="InterPro"/>
</dbReference>
<name>A0A0U1PAE9_9GAMM</name>
<dbReference type="FunFam" id="3.40.50.1820:FF:000442">
    <property type="entry name" value="Subfamily S9C unassigned peptidase"/>
    <property type="match status" value="1"/>
</dbReference>
<evidence type="ECO:0000256" key="2">
    <source>
        <dbReference type="SAM" id="SignalP"/>
    </source>
</evidence>